<dbReference type="Proteomes" id="UP001060085">
    <property type="component" value="Linkage Group LG02"/>
</dbReference>
<keyword evidence="2" id="KW-1185">Reference proteome</keyword>
<comment type="caution">
    <text evidence="1">The sequence shown here is derived from an EMBL/GenBank/DDBJ whole genome shotgun (WGS) entry which is preliminary data.</text>
</comment>
<reference evidence="2" key="1">
    <citation type="journal article" date="2023" name="Nat. Plants">
        <title>Single-cell RNA sequencing provides a high-resolution roadmap for understanding the multicellular compartmentation of specialized metabolism.</title>
        <authorList>
            <person name="Sun S."/>
            <person name="Shen X."/>
            <person name="Li Y."/>
            <person name="Li Y."/>
            <person name="Wang S."/>
            <person name="Li R."/>
            <person name="Zhang H."/>
            <person name="Shen G."/>
            <person name="Guo B."/>
            <person name="Wei J."/>
            <person name="Xu J."/>
            <person name="St-Pierre B."/>
            <person name="Chen S."/>
            <person name="Sun C."/>
        </authorList>
    </citation>
    <scope>NUCLEOTIDE SEQUENCE [LARGE SCALE GENOMIC DNA]</scope>
</reference>
<protein>
    <submittedName>
        <fullName evidence="1">Uncharacterized protein</fullName>
    </submittedName>
</protein>
<evidence type="ECO:0000313" key="2">
    <source>
        <dbReference type="Proteomes" id="UP001060085"/>
    </source>
</evidence>
<dbReference type="EMBL" id="CM044702">
    <property type="protein sequence ID" value="KAI5678274.1"/>
    <property type="molecule type" value="Genomic_DNA"/>
</dbReference>
<gene>
    <name evidence="1" type="ORF">M9H77_09224</name>
</gene>
<sequence length="115" mass="13244">MMAENYRGEEEQKRRKEGRRKKVEERRGEGRKKERRANIGLYSSGMGMKTLYLRVDTSNKRSTFEVSSLHSQKAKDPGDEGKMKEKRLSHSKIKSLKTLKNLSKLGCAKKGKLLS</sequence>
<evidence type="ECO:0000313" key="1">
    <source>
        <dbReference type="EMBL" id="KAI5678274.1"/>
    </source>
</evidence>
<proteinExistence type="predicted"/>
<name>A0ACC0BZZ6_CATRO</name>
<accession>A0ACC0BZZ6</accession>
<organism evidence="1 2">
    <name type="scientific">Catharanthus roseus</name>
    <name type="common">Madagascar periwinkle</name>
    <name type="synonym">Vinca rosea</name>
    <dbReference type="NCBI Taxonomy" id="4058"/>
    <lineage>
        <taxon>Eukaryota</taxon>
        <taxon>Viridiplantae</taxon>
        <taxon>Streptophyta</taxon>
        <taxon>Embryophyta</taxon>
        <taxon>Tracheophyta</taxon>
        <taxon>Spermatophyta</taxon>
        <taxon>Magnoliopsida</taxon>
        <taxon>eudicotyledons</taxon>
        <taxon>Gunneridae</taxon>
        <taxon>Pentapetalae</taxon>
        <taxon>asterids</taxon>
        <taxon>lamiids</taxon>
        <taxon>Gentianales</taxon>
        <taxon>Apocynaceae</taxon>
        <taxon>Rauvolfioideae</taxon>
        <taxon>Vinceae</taxon>
        <taxon>Catharanthinae</taxon>
        <taxon>Catharanthus</taxon>
    </lineage>
</organism>